<dbReference type="InterPro" id="IPR020841">
    <property type="entry name" value="PKS_Beta-ketoAc_synthase_dom"/>
</dbReference>
<dbReference type="InterPro" id="IPR032821">
    <property type="entry name" value="PKS_assoc"/>
</dbReference>
<dbReference type="Pfam" id="PF12680">
    <property type="entry name" value="SnoaL_2"/>
    <property type="match status" value="1"/>
</dbReference>
<dbReference type="InterPro" id="IPR041618">
    <property type="entry name" value="PKS_DE"/>
</dbReference>
<evidence type="ECO:0000256" key="8">
    <source>
        <dbReference type="SAM" id="MobiDB-lite"/>
    </source>
</evidence>
<dbReference type="SMART" id="SM00825">
    <property type="entry name" value="PKS_KS"/>
    <property type="match status" value="2"/>
</dbReference>
<dbReference type="SUPFAM" id="SSF55048">
    <property type="entry name" value="Probable ACP-binding domain of malonyl-CoA ACP transacylase"/>
    <property type="match status" value="1"/>
</dbReference>
<dbReference type="SMART" id="SM00822">
    <property type="entry name" value="PKS_KR"/>
    <property type="match status" value="1"/>
</dbReference>
<keyword evidence="7" id="KW-0012">Acyltransferase</keyword>
<accession>A0ABU2MPB3</accession>
<feature type="domain" description="Ketosynthase family 3 (KS3)" evidence="10">
    <location>
        <begin position="40"/>
        <end position="466"/>
    </location>
</feature>
<dbReference type="InterPro" id="IPR014030">
    <property type="entry name" value="Ketoacyl_synth_N"/>
</dbReference>
<evidence type="ECO:0000313" key="11">
    <source>
        <dbReference type="EMBL" id="MDT0343460.1"/>
    </source>
</evidence>
<dbReference type="Gene3D" id="3.40.366.10">
    <property type="entry name" value="Malonyl-Coenzyme A Acyl Carrier Protein, domain 2"/>
    <property type="match status" value="3"/>
</dbReference>
<keyword evidence="2" id="KW-0596">Phosphopantetheine</keyword>
<dbReference type="Pfam" id="PF08659">
    <property type="entry name" value="KR"/>
    <property type="match status" value="1"/>
</dbReference>
<protein>
    <submittedName>
        <fullName evidence="11">SDR family NAD(P)-dependent oxidoreductase</fullName>
    </submittedName>
</protein>
<dbReference type="InterPro" id="IPR016035">
    <property type="entry name" value="Acyl_Trfase/lysoPLipase"/>
</dbReference>
<evidence type="ECO:0000313" key="12">
    <source>
        <dbReference type="Proteomes" id="UP001183246"/>
    </source>
</evidence>
<dbReference type="Pfam" id="PF08990">
    <property type="entry name" value="Docking"/>
    <property type="match status" value="1"/>
</dbReference>
<dbReference type="SUPFAM" id="SSF52151">
    <property type="entry name" value="FabD/lysophospholipase-like"/>
    <property type="match status" value="2"/>
</dbReference>
<dbReference type="Pfam" id="PF18369">
    <property type="entry name" value="PKS_DE"/>
    <property type="match status" value="1"/>
</dbReference>
<dbReference type="InterPro" id="IPR013968">
    <property type="entry name" value="PKS_KR"/>
</dbReference>
<dbReference type="InterPro" id="IPR020806">
    <property type="entry name" value="PKS_PP-bd"/>
</dbReference>
<dbReference type="Pfam" id="PF00698">
    <property type="entry name" value="Acyl_transf_1"/>
    <property type="match status" value="1"/>
</dbReference>
<dbReference type="PROSITE" id="PS00012">
    <property type="entry name" value="PHOSPHOPANTETHEINE"/>
    <property type="match status" value="1"/>
</dbReference>
<dbReference type="PANTHER" id="PTHR43775:SF51">
    <property type="entry name" value="INACTIVE PHENOLPHTHIOCEROL SYNTHESIS POLYKETIDE SYNTHASE TYPE I PKS1-RELATED"/>
    <property type="match status" value="1"/>
</dbReference>
<dbReference type="SUPFAM" id="SSF53901">
    <property type="entry name" value="Thiolase-like"/>
    <property type="match status" value="2"/>
</dbReference>
<dbReference type="PROSITE" id="PS52004">
    <property type="entry name" value="KS3_2"/>
    <property type="match status" value="2"/>
</dbReference>
<sequence>MTTARDNGDRSDKLVEALRASLTETERLRRENRRLVSTAHEPIAIVGMSCRFPGGADTPERLWDLIANGADTASDFPRNRGWDLDSLYDPDPDRPGSTYVREASFVHDADQFDPAFFGISPREALAMDPQQRLLLETSWEAFERAGIDPLTLRGSDTAVFVGASHPGYGEGLEEIPEGVAGHLMTGGVASVTSGRIAYTFGLEGPAVTVDTACSSSLVALHLAVQALRARECSLALAGGAAILPSPGLFIGFNQQRVTSADGRCKAFAAAADGTGWGEGVGVLLVERLSDAVRLGHRVWAVVRGSAVNQDGASNGLTAPNGPSQERVIRAALAGARLSGGDVDVVEAHGTGTSLGDPIEAHALLATYGRDRGEGEPLWLGSVKSNIGHAQAAAGVAGVIKMVMALHHGVLPRTLHVDEPSPHINWSMGAVELLTESRSWPELDRPRRAGVSSFGMSGTNAHVILEQAPEPEAVPEPAPDTAPGGVLPLPLPLPLSARGVGALAGQGKRLAAFLDGDPSVGVADLGRSLLDTRALLDQRAVVLAADRAECRTGLTAVAEGRTVPEVIRGAADVRGKIAFVFPGQGHQWQGMALELLDTSPVFAEELRACAAAVETFTDWSVLDALRGAPGAPSLERLDVVQPVLFAVMAALAALWRSHGVESSAVVGHSQGEVAAAYVAGALTREDAARVIVERSRLFARELVGLGALASVLLPLAEVEERVAAADSGLTVVGINGPATAAVAGPIPAMEEFVARCEADGVRVKMVSGTAASHCDLVDPLREEMLRLLAPIRPRATRVPFYSSVTGGVLEGTELGPDYWFANARQPVDFHAAVRALLAAGHYFFVESSAHPVLVSAVRETIETTELQAAAVGSLRREQGGVRRFLTSLAEAHVRGLPVDWSPAYEGRGGRALDLPTYAFQRQRFWLESGTRAAPADDAGTAPGAAVEGRFWEAVERADLADLAEALDLGEEQQASLSELLPALTAWRHRRKESATLDSWRYHVTWKPVPVADDPRLTGTWLLALPATGAPAGLVDACAAALARHGAEPVRVEVETTTADRAELAAQLREFIGDTAGAPIGGVLSLLALAEGEERRPHRDHEAAPAALAATLALLQALGDADIPAPLWCATRGAVSIGPSDTSVSPWGALVWGAGRVAAFEHHDRWGGLIDLPPTLDERAAARLAGILAPGEGEDQVALRASGVFGRRMVRALLADVPPAREWRPRGTVLITGGTGALGAHVARRMARQGADHLLLTGRRGPDAPGAAELEAELRELGAARVTVAACDVGDRDAVAALLATVPPEQPLTAVVHVAAVLDDGVLDSLTPARVGGVLRVKALGAQHLHELTRDLDLSAFVLFSSSASVFGPPGHGNYAPGNAFLDTLAEQRRKEGLPATSLAWGVWAGPGIGDGSGRERAESHGIHEMDPELATAALQQALDHDETSALIIDISWDRFAVVFAADRSSPLISDVPDARRALRGPGQPAPGPAAAPAGAGELRQRLTGRPRAEQDRELLDLVREFAGAVLGHADTGALEPGRPFKELGFDSLTSVELRNALQTATGLKLPATMVFDHPTPLALARHLRAELLGDHAVTATSTPAVAVTTGGDPGTDDPIAIVGMACRLPGGVDTPEEMWRVVIEGRDMVSGPPEDRGWQDDPLARVNADDLPGMVRLLEGGFLRSASEFDAAFFGIPDAEALVMDPQQRLLLEMCWESFERAGVDPRRLGDTTVGAYLGTFYQGYANGVRVPRESRPYIAGGSSPALSSGRVAYTFGIEGPAFTVDTGCSSSAVSLHTACQALRNRDCTMALAGGITVQANPLGFPEIAGGVAPDGRCKPFAADADGTGWGEGGGMLLLERLSDARRRGHRVLAVIRGSAINHNGSGNGLLAPNGRSQEQVIRQSLANAGLAPDDIDAVEAHGTGTPFGDAIEARALLATYGRDRDVERPLWVGTSKSNFGHPQAASGVLGVIKAILAMRHGTLPATLHAGRPTDQVDWSSGAVAVLAEARPWPRTGRPRRAGVSSFGASGTKVHLIVEEPPADDRPADRPARAGFGDGPVPWVLSGRSAAALRGQAGRLRAALAAGPAPEALDVGYSLATKRAVFEHRAVVLADDSSTALAALAALERGEPADGVVTGAPSPGTATTLIAFHGPAAGEAPEETAAREMYETFPAFAKAWDEVRSHFDVRLDAAARLPFADGFARDVALYRLLESWGVAPDRVTGVALGEVAAAHVAGVLTLEDATALAAELARPSGGDGELPRVLAALTFAPAAVPLVDAATGERLTAERLSGAAHWAALAERAAAVPAADPTDTPVTIGADTATPRAALTAAARVHVAGTAVDWAAVFGDTAAREVDLPTYAFQRKRYWLSYATERERQMTDENRRKEIALEYFRRLNAGDVPGLLDLFTEDAVLEDPIGHGERKGREALREFYGVNTTMARLQDAVGTPIAAQDGHSVAVPVVATLNNIAEPGKALERVSINALVMFRITTDGLIEEVRGFWGLTDFLDQPVTA</sequence>
<evidence type="ECO:0000256" key="4">
    <source>
        <dbReference type="ARBA" id="ARBA00022679"/>
    </source>
</evidence>
<evidence type="ECO:0000259" key="9">
    <source>
        <dbReference type="PROSITE" id="PS50075"/>
    </source>
</evidence>
<dbReference type="Gene3D" id="1.10.1200.10">
    <property type="entry name" value="ACP-like"/>
    <property type="match status" value="1"/>
</dbReference>
<dbReference type="SMART" id="SM01294">
    <property type="entry name" value="PKS_PP_betabranch"/>
    <property type="match status" value="1"/>
</dbReference>
<comment type="caution">
    <text evidence="11">The sequence shown here is derived from an EMBL/GenBank/DDBJ whole genome shotgun (WGS) entry which is preliminary data.</text>
</comment>
<dbReference type="Pfam" id="PF00550">
    <property type="entry name" value="PP-binding"/>
    <property type="match status" value="1"/>
</dbReference>
<dbReference type="EMBL" id="JAVREL010000006">
    <property type="protein sequence ID" value="MDT0343460.1"/>
    <property type="molecule type" value="Genomic_DNA"/>
</dbReference>
<dbReference type="Gene3D" id="3.40.47.10">
    <property type="match status" value="2"/>
</dbReference>
<evidence type="ECO:0000256" key="3">
    <source>
        <dbReference type="ARBA" id="ARBA00022553"/>
    </source>
</evidence>
<dbReference type="SMART" id="SM00827">
    <property type="entry name" value="PKS_AT"/>
    <property type="match status" value="1"/>
</dbReference>
<dbReference type="Pfam" id="PF02801">
    <property type="entry name" value="Ketoacyl-synt_C"/>
    <property type="match status" value="2"/>
</dbReference>
<dbReference type="InterPro" id="IPR037401">
    <property type="entry name" value="SnoaL-like"/>
</dbReference>
<keyword evidence="12" id="KW-1185">Reference proteome</keyword>
<dbReference type="InterPro" id="IPR001227">
    <property type="entry name" value="Ac_transferase_dom_sf"/>
</dbReference>
<dbReference type="InterPro" id="IPR016036">
    <property type="entry name" value="Malonyl_transacylase_ACP-bd"/>
</dbReference>
<dbReference type="InterPro" id="IPR009081">
    <property type="entry name" value="PP-bd_ACP"/>
</dbReference>
<dbReference type="Gene3D" id="3.30.70.3290">
    <property type="match status" value="3"/>
</dbReference>
<gene>
    <name evidence="11" type="ORF">RM590_12670</name>
</gene>
<dbReference type="PROSITE" id="PS00606">
    <property type="entry name" value="KS3_1"/>
    <property type="match status" value="2"/>
</dbReference>
<evidence type="ECO:0000256" key="5">
    <source>
        <dbReference type="ARBA" id="ARBA00023194"/>
    </source>
</evidence>
<keyword evidence="6" id="KW-0511">Multifunctional enzyme</keyword>
<dbReference type="InterPro" id="IPR032710">
    <property type="entry name" value="NTF2-like_dom_sf"/>
</dbReference>
<feature type="domain" description="Ketosynthase family 3 (KS3)" evidence="10">
    <location>
        <begin position="1611"/>
        <end position="2035"/>
    </location>
</feature>
<dbReference type="SUPFAM" id="SSF51735">
    <property type="entry name" value="NAD(P)-binding Rossmann-fold domains"/>
    <property type="match status" value="2"/>
</dbReference>
<dbReference type="InterPro" id="IPR014031">
    <property type="entry name" value="Ketoacyl_synth_C"/>
</dbReference>
<name>A0ABU2MPB3_9ACTN</name>
<dbReference type="InterPro" id="IPR018201">
    <property type="entry name" value="Ketoacyl_synth_AS"/>
</dbReference>
<evidence type="ECO:0000256" key="7">
    <source>
        <dbReference type="ARBA" id="ARBA00023315"/>
    </source>
</evidence>
<evidence type="ECO:0000256" key="6">
    <source>
        <dbReference type="ARBA" id="ARBA00023268"/>
    </source>
</evidence>
<comment type="cofactor">
    <cofactor evidence="1">
        <name>pantetheine 4'-phosphate</name>
        <dbReference type="ChEBI" id="CHEBI:47942"/>
    </cofactor>
</comment>
<dbReference type="SUPFAM" id="SSF54427">
    <property type="entry name" value="NTF2-like"/>
    <property type="match status" value="1"/>
</dbReference>
<keyword evidence="4" id="KW-0808">Transferase</keyword>
<dbReference type="Gene3D" id="6.10.140.1830">
    <property type="match status" value="1"/>
</dbReference>
<dbReference type="InterPro" id="IPR015083">
    <property type="entry name" value="NorB/c/GfsB-D-like_docking"/>
</dbReference>
<dbReference type="InterPro" id="IPR029058">
    <property type="entry name" value="AB_hydrolase_fold"/>
</dbReference>
<dbReference type="InterPro" id="IPR016039">
    <property type="entry name" value="Thiolase-like"/>
</dbReference>
<dbReference type="NCBIfam" id="NF045894">
    <property type="entry name" value="PKS_plus_SDR"/>
    <property type="match status" value="1"/>
</dbReference>
<dbReference type="InterPro" id="IPR036736">
    <property type="entry name" value="ACP-like_sf"/>
</dbReference>
<proteinExistence type="predicted"/>
<dbReference type="Pfam" id="PF00109">
    <property type="entry name" value="ketoacyl-synt"/>
    <property type="match status" value="2"/>
</dbReference>
<dbReference type="InterPro" id="IPR050091">
    <property type="entry name" value="PKS_NRPS_Biosynth_Enz"/>
</dbReference>
<dbReference type="PANTHER" id="PTHR43775">
    <property type="entry name" value="FATTY ACID SYNTHASE"/>
    <property type="match status" value="1"/>
</dbReference>
<dbReference type="SUPFAM" id="SSF53474">
    <property type="entry name" value="alpha/beta-Hydrolases"/>
    <property type="match status" value="1"/>
</dbReference>
<dbReference type="Proteomes" id="UP001183246">
    <property type="component" value="Unassembled WGS sequence"/>
</dbReference>
<organism evidence="11 12">
    <name type="scientific">Streptomyces litchfieldiae</name>
    <dbReference type="NCBI Taxonomy" id="3075543"/>
    <lineage>
        <taxon>Bacteria</taxon>
        <taxon>Bacillati</taxon>
        <taxon>Actinomycetota</taxon>
        <taxon>Actinomycetes</taxon>
        <taxon>Kitasatosporales</taxon>
        <taxon>Streptomycetaceae</taxon>
        <taxon>Streptomyces</taxon>
    </lineage>
</organism>
<dbReference type="InterPro" id="IPR014043">
    <property type="entry name" value="Acyl_transferase_dom"/>
</dbReference>
<dbReference type="InterPro" id="IPR057326">
    <property type="entry name" value="KR_dom"/>
</dbReference>
<feature type="domain" description="Carrier" evidence="9">
    <location>
        <begin position="1511"/>
        <end position="1586"/>
    </location>
</feature>
<dbReference type="CDD" id="cd00833">
    <property type="entry name" value="PKS"/>
    <property type="match status" value="2"/>
</dbReference>
<dbReference type="Pfam" id="PF16197">
    <property type="entry name" value="KAsynt_C_assoc"/>
    <property type="match status" value="2"/>
</dbReference>
<evidence type="ECO:0000256" key="2">
    <source>
        <dbReference type="ARBA" id="ARBA00022450"/>
    </source>
</evidence>
<dbReference type="Gene3D" id="3.10.450.50">
    <property type="match status" value="1"/>
</dbReference>
<dbReference type="InterPro" id="IPR036291">
    <property type="entry name" value="NAD(P)-bd_dom_sf"/>
</dbReference>
<evidence type="ECO:0000259" key="10">
    <source>
        <dbReference type="PROSITE" id="PS52004"/>
    </source>
</evidence>
<feature type="region of interest" description="Disordered" evidence="8">
    <location>
        <begin position="1473"/>
        <end position="1493"/>
    </location>
</feature>
<reference evidence="12" key="1">
    <citation type="submission" date="2023-07" db="EMBL/GenBank/DDBJ databases">
        <title>30 novel species of actinomycetes from the DSMZ collection.</title>
        <authorList>
            <person name="Nouioui I."/>
        </authorList>
    </citation>
    <scope>NUCLEOTIDE SEQUENCE [LARGE SCALE GENOMIC DNA]</scope>
    <source>
        <strain evidence="12">DSM 44938</strain>
    </source>
</reference>
<dbReference type="SMART" id="SM00823">
    <property type="entry name" value="PKS_PP"/>
    <property type="match status" value="1"/>
</dbReference>
<dbReference type="PROSITE" id="PS50075">
    <property type="entry name" value="CARRIER"/>
    <property type="match status" value="1"/>
</dbReference>
<dbReference type="CDD" id="cd08952">
    <property type="entry name" value="KR_1_SDR_x"/>
    <property type="match status" value="1"/>
</dbReference>
<keyword evidence="5" id="KW-0045">Antibiotic biosynthesis</keyword>
<evidence type="ECO:0000256" key="1">
    <source>
        <dbReference type="ARBA" id="ARBA00001957"/>
    </source>
</evidence>
<dbReference type="SUPFAM" id="SSF47336">
    <property type="entry name" value="ACP-like"/>
    <property type="match status" value="1"/>
</dbReference>
<dbReference type="Gene3D" id="3.40.50.720">
    <property type="entry name" value="NAD(P)-binding Rossmann-like Domain"/>
    <property type="match status" value="1"/>
</dbReference>
<dbReference type="InterPro" id="IPR006162">
    <property type="entry name" value="Ppantetheine_attach_site"/>
</dbReference>
<keyword evidence="3" id="KW-0597">Phosphoprotein</keyword>